<comment type="caution">
    <text evidence="3">The sequence shown here is derived from an EMBL/GenBank/DDBJ whole genome shotgun (WGS) entry which is preliminary data.</text>
</comment>
<keyword evidence="1" id="KW-0812">Transmembrane</keyword>
<evidence type="ECO:0000256" key="1">
    <source>
        <dbReference type="SAM" id="Phobius"/>
    </source>
</evidence>
<dbReference type="Pfam" id="PF13387">
    <property type="entry name" value="Lnb_N"/>
    <property type="match status" value="1"/>
</dbReference>
<feature type="domain" description="Lnb N-terminal periplasmic" evidence="2">
    <location>
        <begin position="128"/>
        <end position="287"/>
    </location>
</feature>
<dbReference type="RefSeq" id="WP_065256710.1">
    <property type="nucleotide sequence ID" value="NZ_LZDR01000097.1"/>
</dbReference>
<name>A0A1B8PVD1_MORLA</name>
<dbReference type="EMBL" id="LZMS01000117">
    <property type="protein sequence ID" value="OBX59167.1"/>
    <property type="molecule type" value="Genomic_DNA"/>
</dbReference>
<dbReference type="AlphaFoldDB" id="A0A1B8PVD1"/>
<dbReference type="OrthoDB" id="274718at2"/>
<evidence type="ECO:0000259" key="2">
    <source>
        <dbReference type="Pfam" id="PF13387"/>
    </source>
</evidence>
<evidence type="ECO:0000313" key="4">
    <source>
        <dbReference type="Proteomes" id="UP000092607"/>
    </source>
</evidence>
<dbReference type="Proteomes" id="UP000092607">
    <property type="component" value="Unassembled WGS sequence"/>
</dbReference>
<reference evidence="3 4" key="1">
    <citation type="submission" date="2016-06" db="EMBL/GenBank/DDBJ databases">
        <title>Draft genome of Moraxella lacunata CCUG 57757A.</title>
        <authorList>
            <person name="Salva-Serra F."/>
            <person name="Engstrom-Jakobsson H."/>
            <person name="Thorell K."/>
            <person name="Gonzales-Siles L."/>
            <person name="Karlsson R."/>
            <person name="Boulund F."/>
            <person name="Engstrand L."/>
            <person name="Kristiansson E."/>
            <person name="Moore E."/>
        </authorList>
    </citation>
    <scope>NUCLEOTIDE SEQUENCE [LARGE SCALE GENOMIC DNA]</scope>
    <source>
        <strain evidence="3 4">CCUG 57757A</strain>
    </source>
</reference>
<feature type="transmembrane region" description="Helical" evidence="1">
    <location>
        <begin position="66"/>
        <end position="86"/>
    </location>
</feature>
<feature type="transmembrane region" description="Helical" evidence="1">
    <location>
        <begin position="6"/>
        <end position="25"/>
    </location>
</feature>
<dbReference type="InterPro" id="IPR025178">
    <property type="entry name" value="Lnb_N"/>
</dbReference>
<keyword evidence="1" id="KW-1133">Transmembrane helix</keyword>
<organism evidence="3 4">
    <name type="scientific">Moraxella lacunata</name>
    <dbReference type="NCBI Taxonomy" id="477"/>
    <lineage>
        <taxon>Bacteria</taxon>
        <taxon>Pseudomonadati</taxon>
        <taxon>Pseudomonadota</taxon>
        <taxon>Gammaproteobacteria</taxon>
        <taxon>Moraxellales</taxon>
        <taxon>Moraxellaceae</taxon>
        <taxon>Moraxella</taxon>
    </lineage>
</organism>
<keyword evidence="1" id="KW-0472">Membrane</keyword>
<evidence type="ECO:0000313" key="3">
    <source>
        <dbReference type="EMBL" id="OBX59167.1"/>
    </source>
</evidence>
<proteinExistence type="predicted"/>
<gene>
    <name evidence="3" type="ORF">A9309_11750</name>
</gene>
<sequence>MTKLFMLYAMMIILLAIWTCLALWVHMPLRRVTYVVIGFILLLSIIAVIPNTYIEKFEGPLIIDKLSYYSIRIFGLVVGVVFAWFFSMKPSNDRIWQDEFRHQFTYTQNGNIITIHNVRDFDWHGDSYTERWDTRTYNLNHLTSLDMISTTWGMDSIAHIMVSFGFDDGAGNIDRLVFSVETRKEIGEEFSTIGGFFRMYDLSIIAGDERDLIYTRTNIRDELVSVYPILYDKDKMRNLFLTYLDYGHRLNDMPKFYHSLLSNCTTVIYKMASQIDDVPMDYRIIVSGRLADYLYDKGAIDNEQDLMIWKYNAFANPKVSHLGNHGNISSQEYSALIREGLSY</sequence>
<accession>A0A1B8PVD1</accession>
<protein>
    <recommendedName>
        <fullName evidence="2">Lnb N-terminal periplasmic domain-containing protein</fullName>
    </recommendedName>
</protein>
<feature type="transmembrane region" description="Helical" evidence="1">
    <location>
        <begin position="32"/>
        <end position="54"/>
    </location>
</feature>